<dbReference type="KEGG" id="cis:CINS_0241"/>
<dbReference type="PANTHER" id="PTHR43181:SF1">
    <property type="entry name" value="2-C-METHYL-D-ERYTHRITOL 2,4-CYCLODIPHOSPHATE SYNTHASE, CHLOROPLASTIC"/>
    <property type="match status" value="1"/>
</dbReference>
<feature type="binding site" evidence="13">
    <location>
        <begin position="341"/>
        <end position="344"/>
    </location>
    <ligand>
        <name>4-CDP-2-C-methyl-D-erythritol 2-phosphate</name>
        <dbReference type="ChEBI" id="CHEBI:57919"/>
    </ligand>
</feature>
<keyword evidence="12 13" id="KW-0511">Multifunctional enzyme</keyword>
<dbReference type="GO" id="GO:0008685">
    <property type="term" value="F:2-C-methyl-D-erythritol 2,4-cyclodiphosphate synthase activity"/>
    <property type="evidence" value="ECO:0007669"/>
    <property type="project" value="UniProtKB-UniRule"/>
</dbReference>
<dbReference type="PROSITE" id="PS01350">
    <property type="entry name" value="ISPF"/>
    <property type="match status" value="1"/>
</dbReference>
<feature type="domain" description="2-C-methyl-D-erythritol 2,4-cyclodiphosphate synthase" evidence="14">
    <location>
        <begin position="212"/>
        <end position="363"/>
    </location>
</feature>
<name>A0A0A8GZ85_9BACT</name>
<dbReference type="RefSeq" id="WP_039649157.1">
    <property type="nucleotide sequence ID" value="NZ_CP007770.1"/>
</dbReference>
<evidence type="ECO:0000256" key="6">
    <source>
        <dbReference type="ARBA" id="ARBA00009789"/>
    </source>
</evidence>
<evidence type="ECO:0000256" key="13">
    <source>
        <dbReference type="HAMAP-Rule" id="MF_01520"/>
    </source>
</evidence>
<comment type="pathway">
    <text evidence="4 13">Isoprenoid biosynthesis; isopentenyl diphosphate biosynthesis via DXP pathway; isopentenyl diphosphate from 1-deoxy-D-xylulose 5-phosphate: step 4/6.</text>
</comment>
<feature type="region of interest" description="2-C-methyl-D-erythritol 2,4-cyclodiphosphate synthase" evidence="13">
    <location>
        <begin position="211"/>
        <end position="371"/>
    </location>
</feature>
<gene>
    <name evidence="13 15" type="primary">ispDF</name>
    <name evidence="15" type="ORF">CINS_0241</name>
</gene>
<organism evidence="15 16">
    <name type="scientific">Campylobacter insulaenigrae NCTC 12927</name>
    <dbReference type="NCBI Taxonomy" id="1031564"/>
    <lineage>
        <taxon>Bacteria</taxon>
        <taxon>Pseudomonadati</taxon>
        <taxon>Campylobacterota</taxon>
        <taxon>Epsilonproteobacteria</taxon>
        <taxon>Campylobacterales</taxon>
        <taxon>Campylobacteraceae</taxon>
        <taxon>Campylobacter</taxon>
    </lineage>
</organism>
<evidence type="ECO:0000256" key="2">
    <source>
        <dbReference type="ARBA" id="ARBA00001282"/>
    </source>
</evidence>
<evidence type="ECO:0000256" key="10">
    <source>
        <dbReference type="ARBA" id="ARBA00023229"/>
    </source>
</evidence>
<evidence type="ECO:0000256" key="4">
    <source>
        <dbReference type="ARBA" id="ARBA00004709"/>
    </source>
</evidence>
<dbReference type="InterPro" id="IPR018294">
    <property type="entry name" value="ISPD_synthase_CS"/>
</dbReference>
<comment type="catalytic activity">
    <reaction evidence="1 13">
        <text>4-CDP-2-C-methyl-D-erythritol 2-phosphate = 2-C-methyl-D-erythritol 2,4-cyclic diphosphate + CMP</text>
        <dbReference type="Rhea" id="RHEA:23864"/>
        <dbReference type="ChEBI" id="CHEBI:57919"/>
        <dbReference type="ChEBI" id="CHEBI:58483"/>
        <dbReference type="ChEBI" id="CHEBI:60377"/>
        <dbReference type="EC" id="4.6.1.12"/>
    </reaction>
</comment>
<dbReference type="CDD" id="cd00554">
    <property type="entry name" value="MECDP_synthase"/>
    <property type="match status" value="1"/>
</dbReference>
<dbReference type="STRING" id="1031564.CINS_0241"/>
<sequence length="371" mass="41771">MLDISLIMLSAGDSSRFNLPVKKQFLRLNDLPLWLYATKNISSFYPFKQVIVTSSNISYMKKFAPEYNFVKGGKTRAQSLLNALNLIQSEYVLVSDVARVLISNNLFNNLMENYDKADCISPVLKVADTTIYQQNIIEREKIKLIQTPQLSKTTMLKKALEKNVNFTDDSTAIQAIGGKIWYIQGDEMAKKITYKEDLKSLNLPKPSQDIFSGNGFDVHEFGEQRPLILGGIEIHPNMGLKAHSDGDVLAHSLIDALLGAAGLGDIGELFPDTDKQYKNANSMHLLQQSYDLIQNYGFELVNTDITIIAQTPKMKDFKDKIIFNIAKFLKITPNKINVKATTTEHLGFVGRKEGIAVLTSVNLKYYDWTKQ</sequence>
<dbReference type="PROSITE" id="PS01295">
    <property type="entry name" value="ISPD"/>
    <property type="match status" value="1"/>
</dbReference>
<feature type="binding site" evidence="13">
    <location>
        <begin position="265"/>
        <end position="267"/>
    </location>
    <ligand>
        <name>4-CDP-2-C-methyl-D-erythritol 2-phosphate</name>
        <dbReference type="ChEBI" id="CHEBI:57919"/>
    </ligand>
</feature>
<dbReference type="GO" id="GO:0016114">
    <property type="term" value="P:terpenoid biosynthetic process"/>
    <property type="evidence" value="ECO:0007669"/>
    <property type="project" value="InterPro"/>
</dbReference>
<feature type="site" description="Transition state stabilizer" evidence="13">
    <location>
        <position position="342"/>
    </location>
</feature>
<feature type="binding site" evidence="13">
    <location>
        <position position="251"/>
    </location>
    <ligand>
        <name>a divalent metal cation</name>
        <dbReference type="ChEBI" id="CHEBI:60240"/>
    </ligand>
</feature>
<evidence type="ECO:0000256" key="5">
    <source>
        <dbReference type="ARBA" id="ARBA00004787"/>
    </source>
</evidence>
<dbReference type="Pfam" id="PF01128">
    <property type="entry name" value="IspD"/>
    <property type="match status" value="1"/>
</dbReference>
<dbReference type="GO" id="GO:0046872">
    <property type="term" value="F:metal ion binding"/>
    <property type="evidence" value="ECO:0007669"/>
    <property type="project" value="UniProtKB-KW"/>
</dbReference>
<evidence type="ECO:0000256" key="7">
    <source>
        <dbReference type="ARBA" id="ARBA00022679"/>
    </source>
</evidence>
<feature type="region of interest" description="2-C-methyl-D-erythritol 4-phosphate cytidylyltransferase" evidence="13">
    <location>
        <begin position="1"/>
        <end position="210"/>
    </location>
</feature>
<dbReference type="UniPathway" id="UPA00056">
    <property type="reaction ID" value="UER00093"/>
</dbReference>
<keyword evidence="9 13" id="KW-0479">Metal-binding</keyword>
<dbReference type="EC" id="2.7.7.60" evidence="13"/>
<dbReference type="NCBIfam" id="TIGR00453">
    <property type="entry name" value="ispD"/>
    <property type="match status" value="1"/>
</dbReference>
<keyword evidence="8 13" id="KW-0548">Nucleotidyltransferase</keyword>
<dbReference type="Pfam" id="PF02542">
    <property type="entry name" value="YgbB"/>
    <property type="match status" value="1"/>
</dbReference>
<feature type="binding site" evidence="13">
    <location>
        <begin position="270"/>
        <end position="274"/>
    </location>
    <ligand>
        <name>4-CDP-2-C-methyl-D-erythritol 2-phosphate</name>
        <dbReference type="ChEBI" id="CHEBI:57919"/>
    </ligand>
</feature>
<feature type="site" description="Transition state stabilizer" evidence="13">
    <location>
        <position position="23"/>
    </location>
</feature>
<dbReference type="GO" id="GO:0019288">
    <property type="term" value="P:isopentenyl diphosphate biosynthetic process, methylerythritol 4-phosphate pathway"/>
    <property type="evidence" value="ECO:0007669"/>
    <property type="project" value="UniProtKB-UniRule"/>
</dbReference>
<evidence type="ECO:0000256" key="8">
    <source>
        <dbReference type="ARBA" id="ARBA00022695"/>
    </source>
</evidence>
<reference evidence="15 16" key="1">
    <citation type="journal article" date="2014" name="Genome Biol. Evol.">
        <title>Comparative Genomics of the Campylobacter lari Group.</title>
        <authorList>
            <person name="Miller W.G."/>
            <person name="Yee E."/>
            <person name="Chapman M.H."/>
            <person name="Smith T.P."/>
            <person name="Bono J.L."/>
            <person name="Huynh S."/>
            <person name="Parker C.T."/>
            <person name="Vandamme P."/>
            <person name="Luong K."/>
            <person name="Korlach J."/>
        </authorList>
    </citation>
    <scope>NUCLEOTIDE SEQUENCE [LARGE SCALE GENOMIC DNA]</scope>
    <source>
        <strain evidence="15 16">NCTC 12927</strain>
    </source>
</reference>
<feature type="binding site" evidence="13">
    <location>
        <begin position="243"/>
        <end position="244"/>
    </location>
    <ligand>
        <name>4-CDP-2-C-methyl-D-erythritol 2-phosphate</name>
        <dbReference type="ChEBI" id="CHEBI:57919"/>
    </ligand>
</feature>
<dbReference type="InterPro" id="IPR034683">
    <property type="entry name" value="IspD/TarI"/>
</dbReference>
<dbReference type="NCBIfam" id="TIGR00151">
    <property type="entry name" value="ispF"/>
    <property type="match status" value="1"/>
</dbReference>
<feature type="binding site" evidence="13">
    <location>
        <begin position="217"/>
        <end position="219"/>
    </location>
    <ligand>
        <name>4-CDP-2-C-methyl-D-erythritol 2-phosphate</name>
        <dbReference type="ChEBI" id="CHEBI:57919"/>
    </ligand>
</feature>
<dbReference type="EC" id="4.6.1.12" evidence="13"/>
<feature type="binding site" evidence="13">
    <location>
        <position position="217"/>
    </location>
    <ligand>
        <name>a divalent metal cation</name>
        <dbReference type="ChEBI" id="CHEBI:60240"/>
    </ligand>
</feature>
<comment type="caution">
    <text evidence="13">Lacks conserved residue(s) required for the propagation of feature annotation.</text>
</comment>
<protein>
    <recommendedName>
        <fullName evidence="13">Bifunctional enzyme IspD/IspF</fullName>
    </recommendedName>
    <domain>
        <recommendedName>
            <fullName evidence="13">2-C-methyl-D-erythritol 4-phosphate cytidylyltransferase</fullName>
            <ecNumber evidence="13">2.7.7.60</ecNumber>
        </recommendedName>
        <alternativeName>
            <fullName evidence="13">4-diphosphocytidyl-2C-methyl-D-erythritol synthase</fullName>
        </alternativeName>
        <alternativeName>
            <fullName evidence="13">MEP cytidylyltransferase</fullName>
            <shortName evidence="13">MCT</shortName>
        </alternativeName>
    </domain>
    <domain>
        <recommendedName>
            <fullName evidence="13">2-C-methyl-D-erythritol 2,4-cyclodiphosphate synthase</fullName>
            <shortName evidence="13">MECDP-synthase</shortName>
            <shortName evidence="13">MECPP-synthase</shortName>
            <shortName evidence="13">MECPS</shortName>
            <ecNumber evidence="13">4.6.1.12</ecNumber>
        </recommendedName>
    </domain>
</protein>
<keyword evidence="11 13" id="KW-0456">Lyase</keyword>
<comment type="cofactor">
    <cofactor evidence="3 13">
        <name>a divalent metal cation</name>
        <dbReference type="ChEBI" id="CHEBI:60240"/>
    </cofactor>
</comment>
<evidence type="ECO:0000313" key="15">
    <source>
        <dbReference type="EMBL" id="AJC87243.1"/>
    </source>
</evidence>
<dbReference type="SUPFAM" id="SSF53448">
    <property type="entry name" value="Nucleotide-diphospho-sugar transferases"/>
    <property type="match status" value="1"/>
</dbReference>
<dbReference type="Proteomes" id="UP000031163">
    <property type="component" value="Chromosome"/>
</dbReference>
<comment type="function">
    <text evidence="13">Bifunctional enzyme that catalyzes the formation of 4-diphosphocytidyl-2-C-methyl-D-erythritol from CTP and 2-C-methyl-D-erythritol 4-phosphate (MEP) (IspD), and catalyzes the conversion of 4-diphosphocytidyl-2-C-methyl-D-erythritol 2-phosphate (CDP-ME2P) to 2-C-methyl-D-erythritol 2,4-cyclodiphosphate (ME-CPP) with a corresponding release of cytidine 5-monophosphate (CMP) (IspF).</text>
</comment>
<dbReference type="InterPro" id="IPR026596">
    <property type="entry name" value="IspD/F"/>
</dbReference>
<keyword evidence="10 13" id="KW-0414">Isoprene biosynthesis</keyword>
<evidence type="ECO:0000256" key="3">
    <source>
        <dbReference type="ARBA" id="ARBA00001968"/>
    </source>
</evidence>
<evidence type="ECO:0000256" key="9">
    <source>
        <dbReference type="ARBA" id="ARBA00022723"/>
    </source>
</evidence>
<comment type="catalytic activity">
    <reaction evidence="2 13">
        <text>2-C-methyl-D-erythritol 4-phosphate + CTP + H(+) = 4-CDP-2-C-methyl-D-erythritol + diphosphate</text>
        <dbReference type="Rhea" id="RHEA:13429"/>
        <dbReference type="ChEBI" id="CHEBI:15378"/>
        <dbReference type="ChEBI" id="CHEBI:33019"/>
        <dbReference type="ChEBI" id="CHEBI:37563"/>
        <dbReference type="ChEBI" id="CHEBI:57823"/>
        <dbReference type="ChEBI" id="CHEBI:58262"/>
        <dbReference type="EC" id="2.7.7.60"/>
    </reaction>
</comment>
<evidence type="ECO:0000256" key="12">
    <source>
        <dbReference type="ARBA" id="ARBA00023268"/>
    </source>
</evidence>
<feature type="site" description="Positions MEP for the nucleophilic attack" evidence="13">
    <location>
        <position position="191"/>
    </location>
</feature>
<dbReference type="HAMAP" id="MF_00107">
    <property type="entry name" value="IspF"/>
    <property type="match status" value="1"/>
</dbReference>
<comment type="similarity">
    <text evidence="13">In the C-terminal section; belongs to the IspF family.</text>
</comment>
<dbReference type="SUPFAM" id="SSF69765">
    <property type="entry name" value="IpsF-like"/>
    <property type="match status" value="1"/>
</dbReference>
<dbReference type="HOGENOM" id="CLU_042800_2_5_7"/>
<dbReference type="GO" id="GO:0050518">
    <property type="term" value="F:2-C-methyl-D-erythritol 4-phosphate cytidylyltransferase activity"/>
    <property type="evidence" value="ECO:0007669"/>
    <property type="project" value="UniProtKB-UniRule"/>
</dbReference>
<feature type="site" description="Transition state stabilizer" evidence="13">
    <location>
        <position position="243"/>
    </location>
</feature>
<comment type="similarity">
    <text evidence="6">Belongs to the IspD/TarI cytidylyltransferase family. IspD subfamily.</text>
</comment>
<feature type="binding site" evidence="13">
    <location>
        <position position="219"/>
    </location>
    <ligand>
        <name>a divalent metal cation</name>
        <dbReference type="ChEBI" id="CHEBI:60240"/>
    </ligand>
</feature>
<feature type="site" description="Positions MEP for the nucleophilic attack" evidence="13">
    <location>
        <position position="139"/>
    </location>
</feature>
<evidence type="ECO:0000259" key="14">
    <source>
        <dbReference type="Pfam" id="PF02542"/>
    </source>
</evidence>
<comment type="pathway">
    <text evidence="5 13">Isoprenoid biosynthesis; isopentenyl diphosphate biosynthesis via DXP pathway; isopentenyl diphosphate from 1-deoxy-D-xylulose 5-phosphate: step 2/6.</text>
</comment>
<dbReference type="Gene3D" id="3.30.1330.50">
    <property type="entry name" value="2-C-methyl-D-erythritol 2,4-cyclodiphosphate synthase"/>
    <property type="match status" value="1"/>
</dbReference>
<accession>A0A0A8GZ85</accession>
<evidence type="ECO:0000256" key="11">
    <source>
        <dbReference type="ARBA" id="ARBA00023239"/>
    </source>
</evidence>
<feature type="site" description="Transition state stabilizer" evidence="13">
    <location>
        <position position="16"/>
    </location>
</feature>
<dbReference type="PANTHER" id="PTHR43181">
    <property type="entry name" value="2-C-METHYL-D-ERYTHRITOL 2,4-CYCLODIPHOSPHATE SYNTHASE, CHLOROPLASTIC"/>
    <property type="match status" value="1"/>
</dbReference>
<dbReference type="InterPro" id="IPR036571">
    <property type="entry name" value="MECDP_synthase_sf"/>
</dbReference>
<proteinExistence type="inferred from homology"/>
<evidence type="ECO:0000313" key="16">
    <source>
        <dbReference type="Proteomes" id="UP000031163"/>
    </source>
</evidence>
<evidence type="ECO:0000256" key="1">
    <source>
        <dbReference type="ARBA" id="ARBA00000200"/>
    </source>
</evidence>
<keyword evidence="7 13" id="KW-0808">Transferase</keyword>
<dbReference type="HAMAP" id="MF_01520">
    <property type="entry name" value="IspDF"/>
    <property type="match status" value="1"/>
</dbReference>
<dbReference type="CDD" id="cd02516">
    <property type="entry name" value="CDP-ME_synthetase"/>
    <property type="match status" value="1"/>
</dbReference>
<dbReference type="NCBIfam" id="NF006899">
    <property type="entry name" value="PRK09382.1"/>
    <property type="match status" value="1"/>
</dbReference>
<dbReference type="EMBL" id="CP007770">
    <property type="protein sequence ID" value="AJC87243.1"/>
    <property type="molecule type" value="Genomic_DNA"/>
</dbReference>
<dbReference type="InterPro" id="IPR001228">
    <property type="entry name" value="IspD"/>
</dbReference>
<feature type="binding site" evidence="13">
    <location>
        <position position="348"/>
    </location>
    <ligand>
        <name>4-CDP-2-C-methyl-D-erythritol 2-phosphate</name>
        <dbReference type="ChEBI" id="CHEBI:57919"/>
    </ligand>
</feature>
<dbReference type="Gene3D" id="3.90.550.10">
    <property type="entry name" value="Spore Coat Polysaccharide Biosynthesis Protein SpsA, Chain A"/>
    <property type="match status" value="1"/>
</dbReference>
<feature type="binding site" evidence="13">
    <location>
        <position position="351"/>
    </location>
    <ligand>
        <name>4-CDP-2-C-methyl-D-erythritol 2-phosphate</name>
        <dbReference type="ChEBI" id="CHEBI:57919"/>
    </ligand>
</feature>
<dbReference type="InterPro" id="IPR029044">
    <property type="entry name" value="Nucleotide-diphossugar_trans"/>
</dbReference>
<dbReference type="AlphaFoldDB" id="A0A0A8GZ85"/>
<comment type="similarity">
    <text evidence="13">In the N-terminal section; belongs to the IspD/TarI cytidylyltransferase family. IspD subfamily.</text>
</comment>
<dbReference type="InterPro" id="IPR020555">
    <property type="entry name" value="MECDP_synthase_CS"/>
</dbReference>
<dbReference type="GeneID" id="74431061"/>
<dbReference type="InterPro" id="IPR003526">
    <property type="entry name" value="MECDP_synthase"/>
</dbReference>